<dbReference type="Gene3D" id="2.30.130.60">
    <property type="match status" value="1"/>
</dbReference>
<evidence type="ECO:0000256" key="1">
    <source>
        <dbReference type="ARBA" id="ARBA00007494"/>
    </source>
</evidence>
<keyword evidence="3 7" id="KW-0489">Methyltransferase</keyword>
<dbReference type="GO" id="GO:0001510">
    <property type="term" value="P:RNA methylation"/>
    <property type="evidence" value="ECO:0007669"/>
    <property type="project" value="InterPro"/>
</dbReference>
<reference evidence="9 10" key="1">
    <citation type="submission" date="2020-08" db="EMBL/GenBank/DDBJ databases">
        <title>Genome public.</title>
        <authorList>
            <person name="Liu C."/>
            <person name="Sun Q."/>
        </authorList>
    </citation>
    <scope>NUCLEOTIDE SEQUENCE [LARGE SCALE GENOMIC DNA]</scope>
    <source>
        <strain evidence="9 10">NSJ-10</strain>
    </source>
</reference>
<keyword evidence="2" id="KW-0963">Cytoplasm</keyword>
<dbReference type="InterPro" id="IPR031340">
    <property type="entry name" value="RsmF_methylt_CI"/>
</dbReference>
<dbReference type="InterPro" id="IPR031341">
    <property type="entry name" value="Methyltr_RsmF_N"/>
</dbReference>
<evidence type="ECO:0000313" key="9">
    <source>
        <dbReference type="EMBL" id="MBC5662480.1"/>
    </source>
</evidence>
<evidence type="ECO:0000259" key="8">
    <source>
        <dbReference type="PROSITE" id="PS51686"/>
    </source>
</evidence>
<dbReference type="EMBL" id="JACOOX010000003">
    <property type="protein sequence ID" value="MBC5662480.1"/>
    <property type="molecule type" value="Genomic_DNA"/>
</dbReference>
<dbReference type="InterPro" id="IPR023267">
    <property type="entry name" value="RCMT"/>
</dbReference>
<comment type="caution">
    <text evidence="9">The sequence shown here is derived from an EMBL/GenBank/DDBJ whole genome shotgun (WGS) entry which is preliminary data.</text>
</comment>
<dbReference type="CDD" id="cd02440">
    <property type="entry name" value="AdoMet_MTases"/>
    <property type="match status" value="1"/>
</dbReference>
<keyword evidence="5 7" id="KW-0949">S-adenosyl-L-methionine</keyword>
<keyword evidence="6 7" id="KW-0694">RNA-binding</keyword>
<dbReference type="PRINTS" id="PR02008">
    <property type="entry name" value="RCMTFAMILY"/>
</dbReference>
<dbReference type="Gene3D" id="3.30.70.1170">
    <property type="entry name" value="Sun protein, domain 3"/>
    <property type="match status" value="1"/>
</dbReference>
<evidence type="ECO:0000256" key="6">
    <source>
        <dbReference type="ARBA" id="ARBA00022884"/>
    </source>
</evidence>
<comment type="similarity">
    <text evidence="1 7">Belongs to the class I-like SAM-binding methyltransferase superfamily. RsmB/NOP family.</text>
</comment>
<dbReference type="InterPro" id="IPR001678">
    <property type="entry name" value="MeTrfase_RsmB-F_NOP2_dom"/>
</dbReference>
<evidence type="ECO:0000256" key="3">
    <source>
        <dbReference type="ARBA" id="ARBA00022603"/>
    </source>
</evidence>
<feature type="binding site" evidence="7">
    <location>
        <position position="134"/>
    </location>
    <ligand>
        <name>S-adenosyl-L-methionine</name>
        <dbReference type="ChEBI" id="CHEBI:59789"/>
    </ligand>
</feature>
<feature type="binding site" evidence="7">
    <location>
        <position position="179"/>
    </location>
    <ligand>
        <name>S-adenosyl-L-methionine</name>
        <dbReference type="ChEBI" id="CHEBI:59789"/>
    </ligand>
</feature>
<feature type="binding site" evidence="7">
    <location>
        <begin position="110"/>
        <end position="116"/>
    </location>
    <ligand>
        <name>S-adenosyl-L-methionine</name>
        <dbReference type="ChEBI" id="CHEBI:59789"/>
    </ligand>
</feature>
<feature type="active site" description="Nucleophile" evidence="7">
    <location>
        <position position="232"/>
    </location>
</feature>
<dbReference type="PROSITE" id="PS51686">
    <property type="entry name" value="SAM_MT_RSMB_NOP"/>
    <property type="match status" value="1"/>
</dbReference>
<evidence type="ECO:0000256" key="2">
    <source>
        <dbReference type="ARBA" id="ARBA00022490"/>
    </source>
</evidence>
<evidence type="ECO:0000256" key="7">
    <source>
        <dbReference type="PROSITE-ProRule" id="PRU01023"/>
    </source>
</evidence>
<dbReference type="Pfam" id="PF01189">
    <property type="entry name" value="Methyltr_RsmB-F"/>
    <property type="match status" value="1"/>
</dbReference>
<dbReference type="Proteomes" id="UP000615234">
    <property type="component" value="Unassembled WGS sequence"/>
</dbReference>
<dbReference type="RefSeq" id="WP_021943834.1">
    <property type="nucleotide sequence ID" value="NZ_JACOOX010000003.1"/>
</dbReference>
<dbReference type="AlphaFoldDB" id="A0A8I0AP60"/>
<dbReference type="GO" id="GO:0008173">
    <property type="term" value="F:RNA methyltransferase activity"/>
    <property type="evidence" value="ECO:0007669"/>
    <property type="project" value="InterPro"/>
</dbReference>
<dbReference type="Pfam" id="PF17125">
    <property type="entry name" value="Methyltr_RsmF_N"/>
    <property type="match status" value="1"/>
</dbReference>
<dbReference type="InterPro" id="IPR049560">
    <property type="entry name" value="MeTrfase_RsmB-F_NOP2_cat"/>
</dbReference>
<evidence type="ECO:0000256" key="4">
    <source>
        <dbReference type="ARBA" id="ARBA00022679"/>
    </source>
</evidence>
<dbReference type="PROSITE" id="PS01153">
    <property type="entry name" value="NOL1_NOP2_SUN"/>
    <property type="match status" value="1"/>
</dbReference>
<dbReference type="PANTHER" id="PTHR22807">
    <property type="entry name" value="NOP2 YEAST -RELATED NOL1/NOP2/FMU SUN DOMAIN-CONTAINING"/>
    <property type="match status" value="1"/>
</dbReference>
<feature type="domain" description="SAM-dependent MTase RsmB/NOP-type" evidence="8">
    <location>
        <begin position="22"/>
        <end position="303"/>
    </location>
</feature>
<dbReference type="GO" id="GO:0003723">
    <property type="term" value="F:RNA binding"/>
    <property type="evidence" value="ECO:0007669"/>
    <property type="project" value="UniProtKB-UniRule"/>
</dbReference>
<dbReference type="InterPro" id="IPR018314">
    <property type="entry name" value="RsmB/NOL1/NOP2-like_CS"/>
</dbReference>
<dbReference type="Gene3D" id="3.40.50.150">
    <property type="entry name" value="Vaccinia Virus protein VP39"/>
    <property type="match status" value="1"/>
</dbReference>
<evidence type="ECO:0000313" key="10">
    <source>
        <dbReference type="Proteomes" id="UP000615234"/>
    </source>
</evidence>
<organism evidence="9 10">
    <name type="scientific">Coprococcus hominis</name>
    <name type="common">ex Liu et al. 2022</name>
    <dbReference type="NCBI Taxonomy" id="2763039"/>
    <lineage>
        <taxon>Bacteria</taxon>
        <taxon>Bacillati</taxon>
        <taxon>Bacillota</taxon>
        <taxon>Clostridia</taxon>
        <taxon>Lachnospirales</taxon>
        <taxon>Lachnospiraceae</taxon>
        <taxon>Coprococcus</taxon>
    </lineage>
</organism>
<dbReference type="Pfam" id="PF17126">
    <property type="entry name" value="RsmF_methylt_CI"/>
    <property type="match status" value="1"/>
</dbReference>
<comment type="caution">
    <text evidence="7">Lacks conserved residue(s) required for the propagation of feature annotation.</text>
</comment>
<keyword evidence="10" id="KW-1185">Reference proteome</keyword>
<dbReference type="Pfam" id="PF13636">
    <property type="entry name" value="Methyltranf_PUA"/>
    <property type="match status" value="1"/>
</dbReference>
<keyword evidence="4 7" id="KW-0808">Transferase</keyword>
<dbReference type="InterPro" id="IPR027391">
    <property type="entry name" value="Nol1_Nop2_Fmu_2"/>
</dbReference>
<evidence type="ECO:0000256" key="5">
    <source>
        <dbReference type="ARBA" id="ARBA00022691"/>
    </source>
</evidence>
<sequence length="460" mass="51664">MNLPESFTNRIKTQLGDDYDAYMNCLDQGMHHGLRVNTNKISVEDFLKISPFELKPVPWTTNGFYYDDKACTPSKHPYYYAGLYYIQEPSAMAPASILPVEDGDVVLDICAAPGGKSTELAAKLHGTGFLISNDISNSRAKALLKNLELFGIGNMCVVSEAPNKLSTKFYQTFDKILIDAPCSGEGMFRKSQSMVTAWENNGVELFAGLQRGILNEVVKMLKPGGTMLYSTCTFSPEENEQSIEYLLSLDDTLELVEVPKYPGFCNGNPAWGKTENAELEKCARLWPHHIEGEGHFVALIHKKEAEQTQVFQSWIHRGCKPDKNAEEFLAHISSDAGIRSAYIEENKGRLYYMAEHMPDVSGLRMLRQGLFLGEIKKNRFEPSQSLAMYLKQGQFDNEVNLTSSDDRVLRYLKGETIEASDQKIKNGYVLVLVDGYPLGWAKNTNGTLKNKYLSGWRMMS</sequence>
<dbReference type="InterPro" id="IPR029063">
    <property type="entry name" value="SAM-dependent_MTases_sf"/>
</dbReference>
<dbReference type="SUPFAM" id="SSF53335">
    <property type="entry name" value="S-adenosyl-L-methionine-dependent methyltransferases"/>
    <property type="match status" value="1"/>
</dbReference>
<name>A0A8I0AP60_9FIRM</name>
<dbReference type="PANTHER" id="PTHR22807:SF30">
    <property type="entry name" value="28S RRNA (CYTOSINE(4447)-C(5))-METHYLTRANSFERASE-RELATED"/>
    <property type="match status" value="1"/>
</dbReference>
<protein>
    <submittedName>
        <fullName evidence="9">RsmF rRNA methyltransferase first C-terminal domain-containing protein</fullName>
    </submittedName>
</protein>
<accession>A0A8I0AP60</accession>
<proteinExistence type="inferred from homology"/>
<gene>
    <name evidence="9" type="ORF">H8S09_06155</name>
</gene>
<dbReference type="CDD" id="cd21147">
    <property type="entry name" value="RsmF_methylt_CTD1"/>
    <property type="match status" value="1"/>
</dbReference>